<reference evidence="4 5" key="1">
    <citation type="submission" date="2024-05" db="EMBL/GenBank/DDBJ databases">
        <title>Microbispora sp.ZYX-F-249.</title>
        <authorList>
            <person name="Xie H."/>
        </authorList>
    </citation>
    <scope>NUCLEOTIDE SEQUENCE [LARGE SCALE GENOMIC DNA]</scope>
    <source>
        <strain evidence="4 5">ZYX-F-249</strain>
    </source>
</reference>
<evidence type="ECO:0000256" key="1">
    <source>
        <dbReference type="ARBA" id="ARBA00022679"/>
    </source>
</evidence>
<evidence type="ECO:0000313" key="4">
    <source>
        <dbReference type="EMBL" id="MEN3539280.1"/>
    </source>
</evidence>
<keyword evidence="2 4" id="KW-0012">Acyltransferase</keyword>
<dbReference type="InterPro" id="IPR016181">
    <property type="entry name" value="Acyl_CoA_acyltransferase"/>
</dbReference>
<sequence length="272" mass="29804">MRWTITDEVEEYAAAAEPWLLRDPVRNTVMLTALRGIRSGQFAGDCLLAWLEEDDGTVAGAACRTPPYPLALGDVPLASLPLLVRELIEMDRDVSEVGGPLAAAEAFADAWWRPETHRRSERLYRLGTLRSPSASGKPRVAGPDDLPMAVRFFREFQDEAHVDRTADPSPVVAARLNREELVWWEDDDRPVSIAGASAPIAGMSRIGPVYTPPDLRGRGYGSAVTHAASRKALDDGATEVLLFTDLSNPTSNSIYQRLGFRPVTDFASIQFG</sequence>
<dbReference type="EC" id="2.3.1.-" evidence="4"/>
<protein>
    <submittedName>
        <fullName evidence="4">GNAT family N-acetyltransferase</fullName>
        <ecNumber evidence="4">2.3.1.-</ecNumber>
    </submittedName>
</protein>
<evidence type="ECO:0000256" key="2">
    <source>
        <dbReference type="ARBA" id="ARBA00023315"/>
    </source>
</evidence>
<dbReference type="Pfam" id="PF00583">
    <property type="entry name" value="Acetyltransf_1"/>
    <property type="match status" value="1"/>
</dbReference>
<dbReference type="InterPro" id="IPR000182">
    <property type="entry name" value="GNAT_dom"/>
</dbReference>
<organism evidence="4 5">
    <name type="scientific">Microbispora maris</name>
    <dbReference type="NCBI Taxonomy" id="3144104"/>
    <lineage>
        <taxon>Bacteria</taxon>
        <taxon>Bacillati</taxon>
        <taxon>Actinomycetota</taxon>
        <taxon>Actinomycetes</taxon>
        <taxon>Streptosporangiales</taxon>
        <taxon>Streptosporangiaceae</taxon>
        <taxon>Microbispora</taxon>
    </lineage>
</organism>
<dbReference type="RefSeq" id="WP_346229184.1">
    <property type="nucleotide sequence ID" value="NZ_JBDJAW010000031.1"/>
</dbReference>
<dbReference type="InterPro" id="IPR050832">
    <property type="entry name" value="Bact_Acetyltransf"/>
</dbReference>
<dbReference type="EMBL" id="JBDJAW010000031">
    <property type="protein sequence ID" value="MEN3539280.1"/>
    <property type="molecule type" value="Genomic_DNA"/>
</dbReference>
<proteinExistence type="predicted"/>
<gene>
    <name evidence="4" type="ORF">AAH991_29495</name>
</gene>
<dbReference type="Proteomes" id="UP001447516">
    <property type="component" value="Unassembled WGS sequence"/>
</dbReference>
<name>A0ABV0B021_9ACTN</name>
<feature type="domain" description="N-acetyltransferase" evidence="3">
    <location>
        <begin position="136"/>
        <end position="272"/>
    </location>
</feature>
<keyword evidence="1 4" id="KW-0808">Transferase</keyword>
<accession>A0ABV0B021</accession>
<dbReference type="PROSITE" id="PS51186">
    <property type="entry name" value="GNAT"/>
    <property type="match status" value="1"/>
</dbReference>
<dbReference type="GO" id="GO:0016746">
    <property type="term" value="F:acyltransferase activity"/>
    <property type="evidence" value="ECO:0007669"/>
    <property type="project" value="UniProtKB-KW"/>
</dbReference>
<evidence type="ECO:0000259" key="3">
    <source>
        <dbReference type="PROSITE" id="PS51186"/>
    </source>
</evidence>
<comment type="caution">
    <text evidence="4">The sequence shown here is derived from an EMBL/GenBank/DDBJ whole genome shotgun (WGS) entry which is preliminary data.</text>
</comment>
<dbReference type="CDD" id="cd04301">
    <property type="entry name" value="NAT_SF"/>
    <property type="match status" value="1"/>
</dbReference>
<dbReference type="PANTHER" id="PTHR43877">
    <property type="entry name" value="AMINOALKYLPHOSPHONATE N-ACETYLTRANSFERASE-RELATED-RELATED"/>
    <property type="match status" value="1"/>
</dbReference>
<dbReference type="SUPFAM" id="SSF55729">
    <property type="entry name" value="Acyl-CoA N-acyltransferases (Nat)"/>
    <property type="match status" value="1"/>
</dbReference>
<keyword evidence="5" id="KW-1185">Reference proteome</keyword>
<evidence type="ECO:0000313" key="5">
    <source>
        <dbReference type="Proteomes" id="UP001447516"/>
    </source>
</evidence>
<dbReference type="Gene3D" id="3.40.630.30">
    <property type="match status" value="1"/>
</dbReference>